<feature type="compositionally biased region" description="Basic and acidic residues" evidence="8">
    <location>
        <begin position="467"/>
        <end position="477"/>
    </location>
</feature>
<dbReference type="AlphaFoldDB" id="A0A9P4PZ65"/>
<dbReference type="PROSITE" id="PS50005">
    <property type="entry name" value="TPR"/>
    <property type="match status" value="1"/>
</dbReference>
<dbReference type="PRINTS" id="PR00625">
    <property type="entry name" value="JDOMAIN"/>
</dbReference>
<feature type="signal peptide" evidence="9">
    <location>
        <begin position="1"/>
        <end position="23"/>
    </location>
</feature>
<name>A0A9P4PZ65_9PEZI</name>
<keyword evidence="5" id="KW-0256">Endoplasmic reticulum</keyword>
<dbReference type="Pfam" id="PF00226">
    <property type="entry name" value="DnaJ"/>
    <property type="match status" value="1"/>
</dbReference>
<evidence type="ECO:0000256" key="2">
    <source>
        <dbReference type="ARBA" id="ARBA00022729"/>
    </source>
</evidence>
<comment type="subcellular location">
    <subcellularLocation>
        <location evidence="1">Endoplasmic reticulum lumen</location>
    </subcellularLocation>
</comment>
<dbReference type="SUPFAM" id="SSF48452">
    <property type="entry name" value="TPR-like"/>
    <property type="match status" value="2"/>
</dbReference>
<feature type="chain" id="PRO_5040221998" description="Tetratricopeptide repeat and J domain-containing co-chaperone DNJ1" evidence="9">
    <location>
        <begin position="24"/>
        <end position="533"/>
    </location>
</feature>
<protein>
    <recommendedName>
        <fullName evidence="6">Tetratricopeptide repeat and J domain-containing co-chaperone DNJ1</fullName>
    </recommendedName>
</protein>
<dbReference type="GO" id="GO:0034975">
    <property type="term" value="P:protein folding in endoplasmic reticulum"/>
    <property type="evidence" value="ECO:0007669"/>
    <property type="project" value="TreeGrafter"/>
</dbReference>
<keyword evidence="4 7" id="KW-0802">TPR repeat</keyword>
<comment type="caution">
    <text evidence="11">The sequence shown here is derived from an EMBL/GenBank/DDBJ whole genome shotgun (WGS) entry which is preliminary data.</text>
</comment>
<dbReference type="Proteomes" id="UP000799441">
    <property type="component" value="Unassembled WGS sequence"/>
</dbReference>
<evidence type="ECO:0000313" key="12">
    <source>
        <dbReference type="Proteomes" id="UP000799441"/>
    </source>
</evidence>
<dbReference type="Gene3D" id="1.10.287.110">
    <property type="entry name" value="DnaJ domain"/>
    <property type="match status" value="1"/>
</dbReference>
<keyword evidence="3" id="KW-0677">Repeat</keyword>
<evidence type="ECO:0000259" key="10">
    <source>
        <dbReference type="PROSITE" id="PS50076"/>
    </source>
</evidence>
<dbReference type="InterPro" id="IPR051727">
    <property type="entry name" value="DnaJ_C3_Co-chaperones"/>
</dbReference>
<dbReference type="Pfam" id="PF00515">
    <property type="entry name" value="TPR_1"/>
    <property type="match status" value="1"/>
</dbReference>
<dbReference type="SUPFAM" id="SSF46565">
    <property type="entry name" value="Chaperone J-domain"/>
    <property type="match status" value="1"/>
</dbReference>
<feature type="compositionally biased region" description="Gly residues" evidence="8">
    <location>
        <begin position="483"/>
        <end position="501"/>
    </location>
</feature>
<feature type="repeat" description="TPR" evidence="7">
    <location>
        <begin position="69"/>
        <end position="102"/>
    </location>
</feature>
<dbReference type="PANTHER" id="PTHR44140:SF2">
    <property type="entry name" value="LD25575P"/>
    <property type="match status" value="1"/>
</dbReference>
<evidence type="ECO:0000256" key="1">
    <source>
        <dbReference type="ARBA" id="ARBA00004319"/>
    </source>
</evidence>
<dbReference type="OrthoDB" id="1726119at2759"/>
<dbReference type="PANTHER" id="PTHR44140">
    <property type="entry name" value="LD25575P"/>
    <property type="match status" value="1"/>
</dbReference>
<evidence type="ECO:0000313" key="11">
    <source>
        <dbReference type="EMBL" id="KAF2717648.1"/>
    </source>
</evidence>
<dbReference type="SMART" id="SM00271">
    <property type="entry name" value="DnaJ"/>
    <property type="match status" value="1"/>
</dbReference>
<dbReference type="CDD" id="cd06257">
    <property type="entry name" value="DnaJ"/>
    <property type="match status" value="1"/>
</dbReference>
<evidence type="ECO:0000256" key="5">
    <source>
        <dbReference type="ARBA" id="ARBA00022824"/>
    </source>
</evidence>
<feature type="domain" description="J" evidence="10">
    <location>
        <begin position="407"/>
        <end position="476"/>
    </location>
</feature>
<feature type="compositionally biased region" description="Gly residues" evidence="8">
    <location>
        <begin position="510"/>
        <end position="533"/>
    </location>
</feature>
<dbReference type="PROSITE" id="PS50076">
    <property type="entry name" value="DNAJ_2"/>
    <property type="match status" value="1"/>
</dbReference>
<dbReference type="GO" id="GO:0051087">
    <property type="term" value="F:protein-folding chaperone binding"/>
    <property type="evidence" value="ECO:0007669"/>
    <property type="project" value="TreeGrafter"/>
</dbReference>
<evidence type="ECO:0000256" key="9">
    <source>
        <dbReference type="SAM" id="SignalP"/>
    </source>
</evidence>
<dbReference type="InterPro" id="IPR036869">
    <property type="entry name" value="J_dom_sf"/>
</dbReference>
<dbReference type="InterPro" id="IPR001623">
    <property type="entry name" value="DnaJ_domain"/>
</dbReference>
<gene>
    <name evidence="11" type="ORF">K431DRAFT_288356</name>
</gene>
<dbReference type="FunFam" id="1.25.40.10:FF:000224">
    <property type="entry name" value="DnaJ and TPR domain protein"/>
    <property type="match status" value="1"/>
</dbReference>
<dbReference type="GO" id="GO:0005788">
    <property type="term" value="C:endoplasmic reticulum lumen"/>
    <property type="evidence" value="ECO:0007669"/>
    <property type="project" value="UniProtKB-SubCell"/>
</dbReference>
<keyword evidence="12" id="KW-1185">Reference proteome</keyword>
<feature type="region of interest" description="Disordered" evidence="8">
    <location>
        <begin position="467"/>
        <end position="533"/>
    </location>
</feature>
<evidence type="ECO:0000256" key="4">
    <source>
        <dbReference type="ARBA" id="ARBA00022803"/>
    </source>
</evidence>
<dbReference type="InterPro" id="IPR019734">
    <property type="entry name" value="TPR_rpt"/>
</dbReference>
<proteinExistence type="predicted"/>
<evidence type="ECO:0000256" key="8">
    <source>
        <dbReference type="SAM" id="MobiDB-lite"/>
    </source>
</evidence>
<organism evidence="11 12">
    <name type="scientific">Polychaeton citri CBS 116435</name>
    <dbReference type="NCBI Taxonomy" id="1314669"/>
    <lineage>
        <taxon>Eukaryota</taxon>
        <taxon>Fungi</taxon>
        <taxon>Dikarya</taxon>
        <taxon>Ascomycota</taxon>
        <taxon>Pezizomycotina</taxon>
        <taxon>Dothideomycetes</taxon>
        <taxon>Dothideomycetidae</taxon>
        <taxon>Capnodiales</taxon>
        <taxon>Capnodiaceae</taxon>
        <taxon>Polychaeton</taxon>
    </lineage>
</organism>
<evidence type="ECO:0000256" key="7">
    <source>
        <dbReference type="PROSITE-ProRule" id="PRU00339"/>
    </source>
</evidence>
<dbReference type="EMBL" id="MU003839">
    <property type="protein sequence ID" value="KAF2717648.1"/>
    <property type="molecule type" value="Genomic_DNA"/>
</dbReference>
<evidence type="ECO:0000256" key="6">
    <source>
        <dbReference type="ARBA" id="ARBA00073740"/>
    </source>
</evidence>
<dbReference type="GO" id="GO:0051787">
    <property type="term" value="F:misfolded protein binding"/>
    <property type="evidence" value="ECO:0007669"/>
    <property type="project" value="TreeGrafter"/>
</dbReference>
<keyword evidence="2 9" id="KW-0732">Signal</keyword>
<accession>A0A9P4PZ65</accession>
<reference evidence="11" key="1">
    <citation type="journal article" date="2020" name="Stud. Mycol.">
        <title>101 Dothideomycetes genomes: a test case for predicting lifestyles and emergence of pathogens.</title>
        <authorList>
            <person name="Haridas S."/>
            <person name="Albert R."/>
            <person name="Binder M."/>
            <person name="Bloem J."/>
            <person name="Labutti K."/>
            <person name="Salamov A."/>
            <person name="Andreopoulos B."/>
            <person name="Baker S."/>
            <person name="Barry K."/>
            <person name="Bills G."/>
            <person name="Bluhm B."/>
            <person name="Cannon C."/>
            <person name="Castanera R."/>
            <person name="Culley D."/>
            <person name="Daum C."/>
            <person name="Ezra D."/>
            <person name="Gonzalez J."/>
            <person name="Henrissat B."/>
            <person name="Kuo A."/>
            <person name="Liang C."/>
            <person name="Lipzen A."/>
            <person name="Lutzoni F."/>
            <person name="Magnuson J."/>
            <person name="Mondo S."/>
            <person name="Nolan M."/>
            <person name="Ohm R."/>
            <person name="Pangilinan J."/>
            <person name="Park H.-J."/>
            <person name="Ramirez L."/>
            <person name="Alfaro M."/>
            <person name="Sun H."/>
            <person name="Tritt A."/>
            <person name="Yoshinaga Y."/>
            <person name="Zwiers L.-H."/>
            <person name="Turgeon B."/>
            <person name="Goodwin S."/>
            <person name="Spatafora J."/>
            <person name="Crous P."/>
            <person name="Grigoriev I."/>
        </authorList>
    </citation>
    <scope>NUCLEOTIDE SEQUENCE</scope>
    <source>
        <strain evidence="11">CBS 116435</strain>
    </source>
</reference>
<dbReference type="SMART" id="SM00028">
    <property type="entry name" value="TPR"/>
    <property type="match status" value="5"/>
</dbReference>
<evidence type="ECO:0000256" key="3">
    <source>
        <dbReference type="ARBA" id="ARBA00022737"/>
    </source>
</evidence>
<dbReference type="InterPro" id="IPR011990">
    <property type="entry name" value="TPR-like_helical_dom_sf"/>
</dbReference>
<dbReference type="Gene3D" id="1.25.40.10">
    <property type="entry name" value="Tetratricopeptide repeat domain"/>
    <property type="match status" value="1"/>
</dbReference>
<sequence length="533" mass="58090">MILRASTIALTTLALASAPFINALSSSDIPADTPVSHLIKSANAAQAAGNLQDAITYFDAAVHKSPDDYMTFYRRGLLYRKAGKSNQAVKDFDQVLTLRPKFPGALVQRAELRSRNAEWDAARQDYHSAGKAEEAAAVDEAEGAAKLAVEAEKVSNWEDCVTQAGTAILVAGTSLDLRQRRARCRFAKGEIMEGIADLAHALQIVPGLAEAHLQISAMTFYTLGETEKGTVAISKCLHNDPDNKACLKLRRSEKAVERALKKLNNLFDKHQYASAIRHLLPSPSDPEGEPGLLAEVKTDSQDFRDLGYIHPQATDGLYFALVEKTCEAYTEMNSLKKSISYCDEALTYNPTSLPALLSKAQRQLEDDEFDPSIATLNTAKEHHGNNQKIAELMQKAQTLLKRSKTKDYYKVLGVSRDADEREIKKAFRKLTVQNHPDKARQHGIDPEEAQKKMAAINEAHEVLSDPELRARFDRGDDPNDPTGGQGGNPFQGSPFGFGQGGQPVFFRQGHGSGGGGYKFQGGGGGFPGGFPFG</sequence>